<evidence type="ECO:0000256" key="6">
    <source>
        <dbReference type="HAMAP-Rule" id="MF_00365"/>
    </source>
</evidence>
<dbReference type="InterPro" id="IPR042174">
    <property type="entry name" value="RecF_2"/>
</dbReference>
<dbReference type="NCBIfam" id="TIGR00611">
    <property type="entry name" value="recf"/>
    <property type="match status" value="1"/>
</dbReference>
<gene>
    <name evidence="6 8" type="primary">recF</name>
    <name evidence="8" type="ORF">F3N42_09250</name>
</gene>
<protein>
    <recommendedName>
        <fullName evidence="6">DNA replication and repair protein RecF</fullName>
    </recommendedName>
</protein>
<feature type="binding site" evidence="6">
    <location>
        <begin position="30"/>
        <end position="37"/>
    </location>
    <ligand>
        <name>ATP</name>
        <dbReference type="ChEBI" id="CHEBI:30616"/>
    </ligand>
</feature>
<keyword evidence="3 6" id="KW-0547">Nucleotide-binding</keyword>
<evidence type="ECO:0000256" key="5">
    <source>
        <dbReference type="ARBA" id="ARBA00023125"/>
    </source>
</evidence>
<evidence type="ECO:0000256" key="4">
    <source>
        <dbReference type="ARBA" id="ARBA00022840"/>
    </source>
</evidence>
<evidence type="ECO:0000313" key="8">
    <source>
        <dbReference type="EMBL" id="KAA9131493.1"/>
    </source>
</evidence>
<dbReference type="Gene3D" id="3.40.50.300">
    <property type="entry name" value="P-loop containing nucleotide triphosphate hydrolases"/>
    <property type="match status" value="1"/>
</dbReference>
<keyword evidence="1 6" id="KW-0963">Cytoplasm</keyword>
<dbReference type="GO" id="GO:0005737">
    <property type="term" value="C:cytoplasm"/>
    <property type="evidence" value="ECO:0007669"/>
    <property type="project" value="UniProtKB-SubCell"/>
</dbReference>
<dbReference type="InterPro" id="IPR027417">
    <property type="entry name" value="P-loop_NTPase"/>
</dbReference>
<dbReference type="InterPro" id="IPR001238">
    <property type="entry name" value="DNA-binding_RecF"/>
</dbReference>
<dbReference type="GO" id="GO:0006302">
    <property type="term" value="P:double-strand break repair"/>
    <property type="evidence" value="ECO:0007669"/>
    <property type="project" value="TreeGrafter"/>
</dbReference>
<comment type="function">
    <text evidence="6">The RecF protein is involved in DNA metabolism; it is required for DNA replication and normal SOS inducibility. RecF binds preferentially to single-stranded, linear DNA. It also seems to bind ATP.</text>
</comment>
<dbReference type="GO" id="GO:0005524">
    <property type="term" value="F:ATP binding"/>
    <property type="evidence" value="ECO:0007669"/>
    <property type="project" value="UniProtKB-UniRule"/>
</dbReference>
<dbReference type="EMBL" id="VYXP01000005">
    <property type="protein sequence ID" value="KAA9131493.1"/>
    <property type="molecule type" value="Genomic_DNA"/>
</dbReference>
<proteinExistence type="inferred from homology"/>
<dbReference type="Proteomes" id="UP000325372">
    <property type="component" value="Unassembled WGS sequence"/>
</dbReference>
<dbReference type="HAMAP" id="MF_00365">
    <property type="entry name" value="RecF"/>
    <property type="match status" value="1"/>
</dbReference>
<evidence type="ECO:0000256" key="3">
    <source>
        <dbReference type="ARBA" id="ARBA00022741"/>
    </source>
</evidence>
<dbReference type="Gene3D" id="1.20.1050.90">
    <property type="entry name" value="RecF/RecN/SMC, N-terminal domain"/>
    <property type="match status" value="1"/>
</dbReference>
<dbReference type="SUPFAM" id="SSF52540">
    <property type="entry name" value="P-loop containing nucleoside triphosphate hydrolases"/>
    <property type="match status" value="1"/>
</dbReference>
<accession>A0A5N0T8X9</accession>
<keyword evidence="4 6" id="KW-0067">ATP-binding</keyword>
<feature type="domain" description="RecF/RecN/SMC N-terminal" evidence="7">
    <location>
        <begin position="3"/>
        <end position="352"/>
    </location>
</feature>
<dbReference type="PANTHER" id="PTHR32182:SF0">
    <property type="entry name" value="DNA REPLICATION AND REPAIR PROTEIN RECF"/>
    <property type="match status" value="1"/>
</dbReference>
<keyword evidence="6" id="KW-0742">SOS response</keyword>
<dbReference type="PANTHER" id="PTHR32182">
    <property type="entry name" value="DNA REPLICATION AND REPAIR PROTEIN RECF"/>
    <property type="match status" value="1"/>
</dbReference>
<dbReference type="GO" id="GO:0000731">
    <property type="term" value="P:DNA synthesis involved in DNA repair"/>
    <property type="evidence" value="ECO:0007669"/>
    <property type="project" value="TreeGrafter"/>
</dbReference>
<dbReference type="GO" id="GO:0006260">
    <property type="term" value="P:DNA replication"/>
    <property type="evidence" value="ECO:0007669"/>
    <property type="project" value="UniProtKB-UniRule"/>
</dbReference>
<dbReference type="InterPro" id="IPR003395">
    <property type="entry name" value="RecF/RecN/SMC_N"/>
</dbReference>
<comment type="similarity">
    <text evidence="6">Belongs to the RecF family.</text>
</comment>
<dbReference type="Pfam" id="PF02463">
    <property type="entry name" value="SMC_N"/>
    <property type="match status" value="1"/>
</dbReference>
<evidence type="ECO:0000256" key="1">
    <source>
        <dbReference type="ARBA" id="ARBA00022490"/>
    </source>
</evidence>
<dbReference type="GO" id="GO:0003697">
    <property type="term" value="F:single-stranded DNA binding"/>
    <property type="evidence" value="ECO:0007669"/>
    <property type="project" value="UniProtKB-UniRule"/>
</dbReference>
<evidence type="ECO:0000256" key="2">
    <source>
        <dbReference type="ARBA" id="ARBA00022705"/>
    </source>
</evidence>
<keyword evidence="2 6" id="KW-0235">DNA replication</keyword>
<dbReference type="RefSeq" id="WP_150864143.1">
    <property type="nucleotide sequence ID" value="NZ_VYXP01000005.1"/>
</dbReference>
<evidence type="ECO:0000313" key="9">
    <source>
        <dbReference type="Proteomes" id="UP000325372"/>
    </source>
</evidence>
<keyword evidence="9" id="KW-1185">Reference proteome</keyword>
<dbReference type="AlphaFoldDB" id="A0A5N0T8X9"/>
<dbReference type="GO" id="GO:0009432">
    <property type="term" value="P:SOS response"/>
    <property type="evidence" value="ECO:0007669"/>
    <property type="project" value="UniProtKB-UniRule"/>
</dbReference>
<keyword evidence="5 6" id="KW-0238">DNA-binding</keyword>
<comment type="subcellular location">
    <subcellularLocation>
        <location evidence="6">Cytoplasm</location>
    </subcellularLocation>
</comment>
<keyword evidence="6" id="KW-0234">DNA repair</keyword>
<comment type="caution">
    <text evidence="8">The sequence shown here is derived from an EMBL/GenBank/DDBJ whole genome shotgun (WGS) entry which is preliminary data.</text>
</comment>
<organism evidence="8 9">
    <name type="scientific">Marinihelvus fidelis</name>
    <dbReference type="NCBI Taxonomy" id="2613842"/>
    <lineage>
        <taxon>Bacteria</taxon>
        <taxon>Pseudomonadati</taxon>
        <taxon>Pseudomonadota</taxon>
        <taxon>Gammaproteobacteria</taxon>
        <taxon>Chromatiales</taxon>
        <taxon>Wenzhouxiangellaceae</taxon>
        <taxon>Marinihelvus</taxon>
    </lineage>
</organism>
<evidence type="ECO:0000259" key="7">
    <source>
        <dbReference type="Pfam" id="PF02463"/>
    </source>
</evidence>
<reference evidence="8 9" key="1">
    <citation type="submission" date="2019-09" db="EMBL/GenBank/DDBJ databases">
        <title>Wenzhouxiangella sp. Genome sequencing and assembly.</title>
        <authorList>
            <person name="Zhang R."/>
        </authorList>
    </citation>
    <scope>NUCLEOTIDE SEQUENCE [LARGE SCALE GENOMIC DNA]</scope>
    <source>
        <strain evidence="8 9">W260</strain>
    </source>
</reference>
<sequence length="358" mass="39647">MLIQRLKIDNLRVIEQSDTTPGTGLNLFTGHNGAGKTTLLEALAILARGRSFRSGSVSAQIGGVTDHYTLLVDIERASGQTHRLGLSRSRSGWKARCDGRDITQLTELSALLPVISMHPENYSLVSGPPEGRRRYLDWGVFHVKHGFLDDWRRYSRALSQRNAAIRQGASAAVVDSLTPELVSHGNRLDEVRRDETERLSQRLKMILPELSGTLGEIEIAYHPGWSATDFESALVDALQTDRERGWTSVGPHRAELVFRTDGRLARDRLSRGEQKLLYVALNIAQAGRLAETGEIPVMLIDDLASEFDEDHLDRVLDYCLAMGGQLWVTGTSTQGFSEQRLEKASVFHVKHGVVSAAT</sequence>
<keyword evidence="6" id="KW-0227">DNA damage</keyword>
<name>A0A5N0T8X9_9GAMM</name>